<evidence type="ECO:0000259" key="1">
    <source>
        <dbReference type="PROSITE" id="PS50195"/>
    </source>
</evidence>
<dbReference type="Gene3D" id="3.30.1520.10">
    <property type="entry name" value="Phox-like domain"/>
    <property type="match status" value="1"/>
</dbReference>
<organism evidence="2 3">
    <name type="scientific">Cutaneotrichosporon spelunceum</name>
    <dbReference type="NCBI Taxonomy" id="1672016"/>
    <lineage>
        <taxon>Eukaryota</taxon>
        <taxon>Fungi</taxon>
        <taxon>Dikarya</taxon>
        <taxon>Basidiomycota</taxon>
        <taxon>Agaricomycotina</taxon>
        <taxon>Tremellomycetes</taxon>
        <taxon>Trichosporonales</taxon>
        <taxon>Trichosporonaceae</taxon>
        <taxon>Cutaneotrichosporon</taxon>
    </lineage>
</organism>
<dbReference type="SMART" id="SM00312">
    <property type="entry name" value="PX"/>
    <property type="match status" value="1"/>
</dbReference>
<dbReference type="GO" id="GO:0005768">
    <property type="term" value="C:endosome"/>
    <property type="evidence" value="ECO:0007669"/>
    <property type="project" value="TreeGrafter"/>
</dbReference>
<dbReference type="PANTHER" id="PTHR10555:SF170">
    <property type="entry name" value="FI18122P1"/>
    <property type="match status" value="1"/>
</dbReference>
<comment type="caution">
    <text evidence="2">The sequence shown here is derived from an EMBL/GenBank/DDBJ whole genome shotgun (WGS) entry which is preliminary data.</text>
</comment>
<dbReference type="PROSITE" id="PS50195">
    <property type="entry name" value="PX"/>
    <property type="match status" value="1"/>
</dbReference>
<protein>
    <recommendedName>
        <fullName evidence="1">PX domain-containing protein</fullName>
    </recommendedName>
</protein>
<dbReference type="SUPFAM" id="SSF64268">
    <property type="entry name" value="PX domain"/>
    <property type="match status" value="1"/>
</dbReference>
<gene>
    <name evidence="2" type="ORF">CspeluHIS016_0902480</name>
</gene>
<sequence>MGVVVKGTLSRIGAYVVYEIEIALRSGTTVLIMRRYTEFVRLRDALCKAYPHLRGTIPTLPGKNHMHKLSPEFLGDRRPRLQRFLRTVALHPEMGQGDGVLSQWVLGSGPSAPHNGTRLGLKLSDLLRRREA</sequence>
<dbReference type="Pfam" id="PF00787">
    <property type="entry name" value="PX"/>
    <property type="match status" value="1"/>
</dbReference>
<keyword evidence="3" id="KW-1185">Reference proteome</keyword>
<dbReference type="PANTHER" id="PTHR10555">
    <property type="entry name" value="SORTING NEXIN"/>
    <property type="match status" value="1"/>
</dbReference>
<dbReference type="GO" id="GO:0035091">
    <property type="term" value="F:phosphatidylinositol binding"/>
    <property type="evidence" value="ECO:0007669"/>
    <property type="project" value="InterPro"/>
</dbReference>
<dbReference type="AlphaFoldDB" id="A0AAD3U0G0"/>
<evidence type="ECO:0000313" key="2">
    <source>
        <dbReference type="EMBL" id="GMK60031.1"/>
    </source>
</evidence>
<dbReference type="EMBL" id="BTCM01000009">
    <property type="protein sequence ID" value="GMK60031.1"/>
    <property type="molecule type" value="Genomic_DNA"/>
</dbReference>
<name>A0AAD3U0G0_9TREE</name>
<reference evidence="2" key="2">
    <citation type="submission" date="2023-06" db="EMBL/GenBank/DDBJ databases">
        <authorList>
            <person name="Kobayashi Y."/>
            <person name="Kayamori A."/>
            <person name="Aoki K."/>
            <person name="Shiwa Y."/>
            <person name="Fujita N."/>
            <person name="Sugita T."/>
            <person name="Iwasaki W."/>
            <person name="Tanaka N."/>
            <person name="Takashima M."/>
        </authorList>
    </citation>
    <scope>NUCLEOTIDE SEQUENCE</scope>
    <source>
        <strain evidence="2">HIS016</strain>
    </source>
</reference>
<feature type="domain" description="PX" evidence="1">
    <location>
        <begin position="1"/>
        <end position="111"/>
    </location>
</feature>
<evidence type="ECO:0000313" key="3">
    <source>
        <dbReference type="Proteomes" id="UP001222932"/>
    </source>
</evidence>
<reference evidence="2" key="1">
    <citation type="journal article" date="2023" name="BMC Genomics">
        <title>Chromosome-level genome assemblies of Cutaneotrichosporon spp. (Trichosporonales, Basidiomycota) reveal imbalanced evolution between nucleotide sequences and chromosome synteny.</title>
        <authorList>
            <person name="Kobayashi Y."/>
            <person name="Kayamori A."/>
            <person name="Aoki K."/>
            <person name="Shiwa Y."/>
            <person name="Matsutani M."/>
            <person name="Fujita N."/>
            <person name="Sugita T."/>
            <person name="Iwasaki W."/>
            <person name="Tanaka N."/>
            <person name="Takashima M."/>
        </authorList>
    </citation>
    <scope>NUCLEOTIDE SEQUENCE</scope>
    <source>
        <strain evidence="2">HIS016</strain>
    </source>
</reference>
<proteinExistence type="predicted"/>
<dbReference type="InterPro" id="IPR001683">
    <property type="entry name" value="PX_dom"/>
</dbReference>
<dbReference type="InterPro" id="IPR036871">
    <property type="entry name" value="PX_dom_sf"/>
</dbReference>
<dbReference type="Proteomes" id="UP001222932">
    <property type="component" value="Unassembled WGS sequence"/>
</dbReference>
<accession>A0AAD3U0G0</accession>